<dbReference type="InterPro" id="IPR039422">
    <property type="entry name" value="MarR/SlyA-like"/>
</dbReference>
<dbReference type="InterPro" id="IPR036388">
    <property type="entry name" value="WH-like_DNA-bd_sf"/>
</dbReference>
<dbReference type="AlphaFoldDB" id="A0A1H9SV91"/>
<evidence type="ECO:0000313" key="3">
    <source>
        <dbReference type="Proteomes" id="UP000199352"/>
    </source>
</evidence>
<dbReference type="GO" id="GO:0006950">
    <property type="term" value="P:response to stress"/>
    <property type="evidence" value="ECO:0007669"/>
    <property type="project" value="TreeGrafter"/>
</dbReference>
<dbReference type="SMART" id="SM00347">
    <property type="entry name" value="HTH_MARR"/>
    <property type="match status" value="1"/>
</dbReference>
<evidence type="ECO:0000313" key="2">
    <source>
        <dbReference type="EMBL" id="SER88821.1"/>
    </source>
</evidence>
<accession>A0A1H9SV91</accession>
<reference evidence="3" key="1">
    <citation type="submission" date="2016-10" db="EMBL/GenBank/DDBJ databases">
        <authorList>
            <person name="Varghese N."/>
            <person name="Submissions S."/>
        </authorList>
    </citation>
    <scope>NUCLEOTIDE SEQUENCE [LARGE SCALE GENOMIC DNA]</scope>
    <source>
        <strain evidence="3">CGMCC 4.3525</strain>
    </source>
</reference>
<dbReference type="Pfam" id="PF12802">
    <property type="entry name" value="MarR_2"/>
    <property type="match status" value="1"/>
</dbReference>
<organism evidence="2 3">
    <name type="scientific">Lentzea xinjiangensis</name>
    <dbReference type="NCBI Taxonomy" id="402600"/>
    <lineage>
        <taxon>Bacteria</taxon>
        <taxon>Bacillati</taxon>
        <taxon>Actinomycetota</taxon>
        <taxon>Actinomycetes</taxon>
        <taxon>Pseudonocardiales</taxon>
        <taxon>Pseudonocardiaceae</taxon>
        <taxon>Lentzea</taxon>
    </lineage>
</organism>
<dbReference type="SUPFAM" id="SSF46785">
    <property type="entry name" value="Winged helix' DNA-binding domain"/>
    <property type="match status" value="1"/>
</dbReference>
<protein>
    <submittedName>
        <fullName evidence="2">Transcriptional regulator, MarR family</fullName>
    </submittedName>
</protein>
<feature type="domain" description="HTH marR-type" evidence="1">
    <location>
        <begin position="14"/>
        <end position="146"/>
    </location>
</feature>
<keyword evidence="3" id="KW-1185">Reference proteome</keyword>
<dbReference type="Gene3D" id="1.10.10.10">
    <property type="entry name" value="Winged helix-like DNA-binding domain superfamily/Winged helix DNA-binding domain"/>
    <property type="match status" value="1"/>
</dbReference>
<evidence type="ECO:0000259" key="1">
    <source>
        <dbReference type="PROSITE" id="PS50995"/>
    </source>
</evidence>
<gene>
    <name evidence="2" type="ORF">SAMN05216188_1175</name>
</gene>
<name>A0A1H9SV91_9PSEU</name>
<dbReference type="EMBL" id="FOFR01000017">
    <property type="protein sequence ID" value="SER88821.1"/>
    <property type="molecule type" value="Genomic_DNA"/>
</dbReference>
<dbReference type="Proteomes" id="UP000199352">
    <property type="component" value="Unassembled WGS sequence"/>
</dbReference>
<sequence length="163" mass="17885">MSRTRKTTHDEADGDDVGLALGVLLRSYREVVTPALSGFPHGARGYETMREVLRGERPSQLALANRLGLDRTVMTYLIDDLVAAGFVERRVNPQDRRQRQIVATARGRAAVSDLCEQVAAAERIVLAGLDPAEQELFRRLLGKAAAARGDHSFETCLTVIGEQ</sequence>
<dbReference type="PRINTS" id="PR00598">
    <property type="entry name" value="HTHMARR"/>
</dbReference>
<dbReference type="STRING" id="402600.SAMN05216188_1175"/>
<dbReference type="InterPro" id="IPR000835">
    <property type="entry name" value="HTH_MarR-typ"/>
</dbReference>
<dbReference type="InterPro" id="IPR036390">
    <property type="entry name" value="WH_DNA-bd_sf"/>
</dbReference>
<dbReference type="PANTHER" id="PTHR33164:SF43">
    <property type="entry name" value="HTH-TYPE TRANSCRIPTIONAL REPRESSOR YETL"/>
    <property type="match status" value="1"/>
</dbReference>
<dbReference type="PANTHER" id="PTHR33164">
    <property type="entry name" value="TRANSCRIPTIONAL REGULATOR, MARR FAMILY"/>
    <property type="match status" value="1"/>
</dbReference>
<dbReference type="GO" id="GO:0003700">
    <property type="term" value="F:DNA-binding transcription factor activity"/>
    <property type="evidence" value="ECO:0007669"/>
    <property type="project" value="InterPro"/>
</dbReference>
<proteinExistence type="predicted"/>
<dbReference type="RefSeq" id="WP_177221443.1">
    <property type="nucleotide sequence ID" value="NZ_FOFR01000017.1"/>
</dbReference>
<dbReference type="PROSITE" id="PS50995">
    <property type="entry name" value="HTH_MARR_2"/>
    <property type="match status" value="1"/>
</dbReference>